<comment type="caution">
    <text evidence="1">The sequence shown here is derived from an EMBL/GenBank/DDBJ whole genome shotgun (WGS) entry which is preliminary data.</text>
</comment>
<gene>
    <name evidence="1" type="ORF">BC781_109199</name>
</gene>
<sequence length="253" mass="29282">MPIIRTLITILLVCFLPARIHSAVKNTPSNHPIQVYLFDKPLTGNETITFADLSNTFLALKEGYSLEKGTIKVLHDNREVMVQQFHESTEYHEWIRTKLATELSLEPKMGRCRLNFQFDIRDENNQKHAVNSDVDLSAIGKEYSSDKVNFSYQNKPIDSKLLLASRFSETELNIDASLKLKSVSVLLAKDGKPEYLEEVTSLDEYHERLRDEVAKKMQTNVKREMYAVSYIFFLENEKGILIQQSRILNIYPY</sequence>
<keyword evidence="2" id="KW-1185">Reference proteome</keyword>
<accession>A0A315Z2F9</accession>
<reference evidence="1 2" key="1">
    <citation type="submission" date="2018-03" db="EMBL/GenBank/DDBJ databases">
        <title>Genomic Encyclopedia of Archaeal and Bacterial Type Strains, Phase II (KMG-II): from individual species to whole genera.</title>
        <authorList>
            <person name="Goeker M."/>
        </authorList>
    </citation>
    <scope>NUCLEOTIDE SEQUENCE [LARGE SCALE GENOMIC DNA]</scope>
    <source>
        <strain evidence="1 2">DSM 28229</strain>
    </source>
</reference>
<dbReference type="Proteomes" id="UP000245535">
    <property type="component" value="Unassembled WGS sequence"/>
</dbReference>
<evidence type="ECO:0000313" key="2">
    <source>
        <dbReference type="Proteomes" id="UP000245535"/>
    </source>
</evidence>
<dbReference type="EMBL" id="QGDO01000009">
    <property type="protein sequence ID" value="PWJ36180.1"/>
    <property type="molecule type" value="Genomic_DNA"/>
</dbReference>
<dbReference type="AlphaFoldDB" id="A0A315Z2F9"/>
<dbReference type="RefSeq" id="WP_109622670.1">
    <property type="nucleotide sequence ID" value="NZ_QGDO01000009.1"/>
</dbReference>
<protein>
    <submittedName>
        <fullName evidence="1">Uncharacterized protein</fullName>
    </submittedName>
</protein>
<evidence type="ECO:0000313" key="1">
    <source>
        <dbReference type="EMBL" id="PWJ36180.1"/>
    </source>
</evidence>
<proteinExistence type="predicted"/>
<organism evidence="1 2">
    <name type="scientific">Sediminitomix flava</name>
    <dbReference type="NCBI Taxonomy" id="379075"/>
    <lineage>
        <taxon>Bacteria</taxon>
        <taxon>Pseudomonadati</taxon>
        <taxon>Bacteroidota</taxon>
        <taxon>Cytophagia</taxon>
        <taxon>Cytophagales</taxon>
        <taxon>Flammeovirgaceae</taxon>
        <taxon>Sediminitomix</taxon>
    </lineage>
</organism>
<name>A0A315Z2F9_SEDFL</name>